<proteinExistence type="predicted"/>
<keyword evidence="3" id="KW-1185">Reference proteome</keyword>
<dbReference type="AlphaFoldDB" id="A0A285NSC5"/>
<evidence type="ECO:0000256" key="1">
    <source>
        <dbReference type="SAM" id="MobiDB-lite"/>
    </source>
</evidence>
<accession>A0A285NSC5</accession>
<sequence>MTIEYLCPQCFTRAVTADVHQYECEACGQSWDSLRELAETKPKTEMEQQTLASVASPGDAE</sequence>
<name>A0A285NSC5_NATPI</name>
<evidence type="ECO:0000313" key="3">
    <source>
        <dbReference type="Proteomes" id="UP000219453"/>
    </source>
</evidence>
<organism evidence="2 3">
    <name type="scientific">Natronoarchaeum philippinense</name>
    <dbReference type="NCBI Taxonomy" id="558529"/>
    <lineage>
        <taxon>Archaea</taxon>
        <taxon>Methanobacteriati</taxon>
        <taxon>Methanobacteriota</taxon>
        <taxon>Stenosarchaea group</taxon>
        <taxon>Halobacteria</taxon>
        <taxon>Halobacteriales</taxon>
        <taxon>Natronoarchaeaceae</taxon>
    </lineage>
</organism>
<feature type="region of interest" description="Disordered" evidence="1">
    <location>
        <begin position="41"/>
        <end position="61"/>
    </location>
</feature>
<evidence type="ECO:0000313" key="2">
    <source>
        <dbReference type="EMBL" id="SNZ12369.1"/>
    </source>
</evidence>
<gene>
    <name evidence="2" type="ORF">SAMN06269185_1661</name>
</gene>
<dbReference type="Proteomes" id="UP000219453">
    <property type="component" value="Unassembled WGS sequence"/>
</dbReference>
<dbReference type="EMBL" id="OBEJ01000002">
    <property type="protein sequence ID" value="SNZ12369.1"/>
    <property type="molecule type" value="Genomic_DNA"/>
</dbReference>
<protein>
    <submittedName>
        <fullName evidence="2">Uncharacterized protein</fullName>
    </submittedName>
</protein>
<reference evidence="3" key="1">
    <citation type="submission" date="2017-09" db="EMBL/GenBank/DDBJ databases">
        <authorList>
            <person name="Varghese N."/>
            <person name="Submissions S."/>
        </authorList>
    </citation>
    <scope>NUCLEOTIDE SEQUENCE [LARGE SCALE GENOMIC DNA]</scope>
    <source>
        <strain evidence="3">DSM 27208</strain>
    </source>
</reference>